<dbReference type="Gene3D" id="3.40.50.150">
    <property type="entry name" value="Vaccinia Virus protein VP39"/>
    <property type="match status" value="1"/>
</dbReference>
<reference evidence="2" key="1">
    <citation type="submission" date="2005-08" db="EMBL/GenBank/DDBJ databases">
        <title>Complete sequence of Chlorobium chlorochromatii CaD3.</title>
        <authorList>
            <person name="Copeland A."/>
            <person name="Lucas S."/>
            <person name="Lapidus A."/>
            <person name="Barry K."/>
            <person name="Detter J.C."/>
            <person name="Glavina T."/>
            <person name="Hammon N."/>
            <person name="Israni S."/>
            <person name="Pitluck S."/>
            <person name="Bryant D."/>
            <person name="Schmutz J."/>
            <person name="Larimer F."/>
            <person name="Land M."/>
            <person name="Kyrpides N."/>
            <person name="Ivanova N."/>
            <person name="Richardson P."/>
        </authorList>
    </citation>
    <scope>NUCLEOTIDE SEQUENCE [LARGE SCALE GENOMIC DNA]</scope>
    <source>
        <strain evidence="2">CaD3</strain>
    </source>
</reference>
<evidence type="ECO:0000259" key="1">
    <source>
        <dbReference type="Pfam" id="PF08241"/>
    </source>
</evidence>
<dbReference type="EMBL" id="CP000108">
    <property type="protein sequence ID" value="ABB29001.1"/>
    <property type="molecule type" value="Genomic_DNA"/>
</dbReference>
<dbReference type="Pfam" id="PF08241">
    <property type="entry name" value="Methyltransf_11"/>
    <property type="match status" value="1"/>
</dbReference>
<dbReference type="eggNOG" id="COG4627">
    <property type="taxonomic scope" value="Bacteria"/>
</dbReference>
<sequence length="204" mass="22379">MKILLHIGCGIKDKTQTTLAFHNEEWDEIRYDIDPDVAPDIVGNMTDLITLAPASVDAIYASNCLETLYPHEVPQALAEFRRVLTEDGFVVINSPDLQAVCTLVAKGKVLDPAFVSPENGLVTPFDLLFGHRPSLAEGNMFMAHRCGFTSQMLSGALQAAGFSMVASMVRPKHYDLWTVASKSQRTEPEMRALASEHFPGLGVM</sequence>
<dbReference type="OrthoDB" id="64188at2"/>
<dbReference type="STRING" id="340177.Cag_1750"/>
<name>Q3APS4_CHLCH</name>
<gene>
    <name evidence="2" type="ordered locus">Cag_1750</name>
</gene>
<dbReference type="HOGENOM" id="CLU_119382_0_0_10"/>
<dbReference type="SUPFAM" id="SSF53335">
    <property type="entry name" value="S-adenosyl-L-methionine-dependent methyltransferases"/>
    <property type="match status" value="1"/>
</dbReference>
<dbReference type="InterPro" id="IPR013216">
    <property type="entry name" value="Methyltransf_11"/>
</dbReference>
<protein>
    <recommendedName>
        <fullName evidence="1">Methyltransferase type 11 domain-containing protein</fullName>
    </recommendedName>
</protein>
<dbReference type="GO" id="GO:0008757">
    <property type="term" value="F:S-adenosylmethionine-dependent methyltransferase activity"/>
    <property type="evidence" value="ECO:0007669"/>
    <property type="project" value="InterPro"/>
</dbReference>
<organism evidence="2">
    <name type="scientific">Chlorobium chlorochromatii (strain CaD3)</name>
    <dbReference type="NCBI Taxonomy" id="340177"/>
    <lineage>
        <taxon>Bacteria</taxon>
        <taxon>Pseudomonadati</taxon>
        <taxon>Chlorobiota</taxon>
        <taxon>Chlorobiia</taxon>
        <taxon>Chlorobiales</taxon>
        <taxon>Chlorobiaceae</taxon>
        <taxon>Chlorobium/Pelodictyon group</taxon>
        <taxon>Chlorobium</taxon>
    </lineage>
</organism>
<accession>Q3APS4</accession>
<dbReference type="KEGG" id="cch:Cag_1750"/>
<dbReference type="AlphaFoldDB" id="Q3APS4"/>
<proteinExistence type="predicted"/>
<evidence type="ECO:0000313" key="2">
    <source>
        <dbReference type="EMBL" id="ABB29001.1"/>
    </source>
</evidence>
<dbReference type="InterPro" id="IPR029063">
    <property type="entry name" value="SAM-dependent_MTases_sf"/>
</dbReference>
<feature type="domain" description="Methyltransferase type 11" evidence="1">
    <location>
        <begin position="26"/>
        <end position="92"/>
    </location>
</feature>